<name>A0ACB6ZXJ0_THEGA</name>
<organism evidence="1 2">
    <name type="scientific">Thelephora ganbajun</name>
    <name type="common">Ganba fungus</name>
    <dbReference type="NCBI Taxonomy" id="370292"/>
    <lineage>
        <taxon>Eukaryota</taxon>
        <taxon>Fungi</taxon>
        <taxon>Dikarya</taxon>
        <taxon>Basidiomycota</taxon>
        <taxon>Agaricomycotina</taxon>
        <taxon>Agaricomycetes</taxon>
        <taxon>Thelephorales</taxon>
        <taxon>Thelephoraceae</taxon>
        <taxon>Thelephora</taxon>
    </lineage>
</organism>
<evidence type="ECO:0000313" key="2">
    <source>
        <dbReference type="Proteomes" id="UP000886501"/>
    </source>
</evidence>
<gene>
    <name evidence="1" type="ORF">BDM02DRAFT_1154676</name>
</gene>
<reference evidence="1" key="1">
    <citation type="submission" date="2019-10" db="EMBL/GenBank/DDBJ databases">
        <authorList>
            <consortium name="DOE Joint Genome Institute"/>
            <person name="Kuo A."/>
            <person name="Miyauchi S."/>
            <person name="Kiss E."/>
            <person name="Drula E."/>
            <person name="Kohler A."/>
            <person name="Sanchez-Garcia M."/>
            <person name="Andreopoulos B."/>
            <person name="Barry K.W."/>
            <person name="Bonito G."/>
            <person name="Buee M."/>
            <person name="Carver A."/>
            <person name="Chen C."/>
            <person name="Cichocki N."/>
            <person name="Clum A."/>
            <person name="Culley D."/>
            <person name="Crous P.W."/>
            <person name="Fauchery L."/>
            <person name="Girlanda M."/>
            <person name="Hayes R."/>
            <person name="Keri Z."/>
            <person name="Labutti K."/>
            <person name="Lipzen A."/>
            <person name="Lombard V."/>
            <person name="Magnuson J."/>
            <person name="Maillard F."/>
            <person name="Morin E."/>
            <person name="Murat C."/>
            <person name="Nolan M."/>
            <person name="Ohm R."/>
            <person name="Pangilinan J."/>
            <person name="Pereira M."/>
            <person name="Perotto S."/>
            <person name="Peter M."/>
            <person name="Riley R."/>
            <person name="Sitrit Y."/>
            <person name="Stielow B."/>
            <person name="Szollosi G."/>
            <person name="Zifcakova L."/>
            <person name="Stursova M."/>
            <person name="Spatafora J.W."/>
            <person name="Tedersoo L."/>
            <person name="Vaario L.-M."/>
            <person name="Yamada A."/>
            <person name="Yan M."/>
            <person name="Wang P."/>
            <person name="Xu J."/>
            <person name="Bruns T."/>
            <person name="Baldrian P."/>
            <person name="Vilgalys R."/>
            <person name="Henrissat B."/>
            <person name="Grigoriev I.V."/>
            <person name="Hibbett D."/>
            <person name="Nagy L.G."/>
            <person name="Martin F.M."/>
        </authorList>
    </citation>
    <scope>NUCLEOTIDE SEQUENCE</scope>
    <source>
        <strain evidence="1">P2</strain>
    </source>
</reference>
<comment type="caution">
    <text evidence="1">The sequence shown here is derived from an EMBL/GenBank/DDBJ whole genome shotgun (WGS) entry which is preliminary data.</text>
</comment>
<reference evidence="1" key="2">
    <citation type="journal article" date="2020" name="Nat. Commun.">
        <title>Large-scale genome sequencing of mycorrhizal fungi provides insights into the early evolution of symbiotic traits.</title>
        <authorList>
            <person name="Miyauchi S."/>
            <person name="Kiss E."/>
            <person name="Kuo A."/>
            <person name="Drula E."/>
            <person name="Kohler A."/>
            <person name="Sanchez-Garcia M."/>
            <person name="Morin E."/>
            <person name="Andreopoulos B."/>
            <person name="Barry K.W."/>
            <person name="Bonito G."/>
            <person name="Buee M."/>
            <person name="Carver A."/>
            <person name="Chen C."/>
            <person name="Cichocki N."/>
            <person name="Clum A."/>
            <person name="Culley D."/>
            <person name="Crous P.W."/>
            <person name="Fauchery L."/>
            <person name="Girlanda M."/>
            <person name="Hayes R.D."/>
            <person name="Keri Z."/>
            <person name="LaButti K."/>
            <person name="Lipzen A."/>
            <person name="Lombard V."/>
            <person name="Magnuson J."/>
            <person name="Maillard F."/>
            <person name="Murat C."/>
            <person name="Nolan M."/>
            <person name="Ohm R.A."/>
            <person name="Pangilinan J."/>
            <person name="Pereira M.F."/>
            <person name="Perotto S."/>
            <person name="Peter M."/>
            <person name="Pfister S."/>
            <person name="Riley R."/>
            <person name="Sitrit Y."/>
            <person name="Stielow J.B."/>
            <person name="Szollosi G."/>
            <person name="Zifcakova L."/>
            <person name="Stursova M."/>
            <person name="Spatafora J.W."/>
            <person name="Tedersoo L."/>
            <person name="Vaario L.M."/>
            <person name="Yamada A."/>
            <person name="Yan M."/>
            <person name="Wang P."/>
            <person name="Xu J."/>
            <person name="Bruns T."/>
            <person name="Baldrian P."/>
            <person name="Vilgalys R."/>
            <person name="Dunand C."/>
            <person name="Henrissat B."/>
            <person name="Grigoriev I.V."/>
            <person name="Hibbett D."/>
            <person name="Nagy L.G."/>
            <person name="Martin F.M."/>
        </authorList>
    </citation>
    <scope>NUCLEOTIDE SEQUENCE</scope>
    <source>
        <strain evidence="1">P2</strain>
    </source>
</reference>
<sequence>MIAFSSFVLLALTTSARAYFLIGPNVLTVERADPIVTPGGIAGHVHRVIGGSNFGVEIPSSDYLRESECTSTGIEEDKSAYWFPQLYFQYADGTFELVPGGPVTYYLFPSDGNTTIFPDNFRMISGNSAKAPPTGSAEQRAVSFLCLNFNGVSSKHDFLPEMSCPNGVRAQLNFQSCWDGKNVDSPDHKSHVSYRAGGPDSGDCTPDFPFSLPRIFNEMYYDTPQFNDKLNLAKNPKQPFVFSNGDATGAMYHGDFYMGWDRNTLQRVVKECTCNNFGDPTCCFDKGLMTRQKNTCAITTQIDEEVFGRLPKLPGNNPVRLNGELPQSDANPPKLRCDVQVISKPITKREDHPFGANNHRRFVKRYGGHGF</sequence>
<keyword evidence="2" id="KW-1185">Reference proteome</keyword>
<accession>A0ACB6ZXJ0</accession>
<dbReference type="EMBL" id="MU117962">
    <property type="protein sequence ID" value="KAF9654023.1"/>
    <property type="molecule type" value="Genomic_DNA"/>
</dbReference>
<evidence type="ECO:0000313" key="1">
    <source>
        <dbReference type="EMBL" id="KAF9654023.1"/>
    </source>
</evidence>
<proteinExistence type="predicted"/>
<dbReference type="Proteomes" id="UP000886501">
    <property type="component" value="Unassembled WGS sequence"/>
</dbReference>
<protein>
    <submittedName>
        <fullName evidence="1">Uncharacterized protein</fullName>
    </submittedName>
</protein>